<dbReference type="Pfam" id="PF13489">
    <property type="entry name" value="Methyltransf_23"/>
    <property type="match status" value="1"/>
</dbReference>
<dbReference type="Proteomes" id="UP001180616">
    <property type="component" value="Chromosome"/>
</dbReference>
<keyword evidence="2" id="KW-0489">Methyltransferase</keyword>
<accession>A0ABY9QX42</accession>
<dbReference type="SUPFAM" id="SSF53335">
    <property type="entry name" value="S-adenosyl-L-methionine-dependent methyltransferases"/>
    <property type="match status" value="1"/>
</dbReference>
<keyword evidence="2" id="KW-0808">Transferase</keyword>
<dbReference type="PANTHER" id="PTHR42912">
    <property type="entry name" value="METHYLTRANSFERASE"/>
    <property type="match status" value="1"/>
</dbReference>
<dbReference type="InterPro" id="IPR050508">
    <property type="entry name" value="Methyltransf_Superfamily"/>
</dbReference>
<dbReference type="GO" id="GO:0032259">
    <property type="term" value="P:methylation"/>
    <property type="evidence" value="ECO:0007669"/>
    <property type="project" value="UniProtKB-KW"/>
</dbReference>
<evidence type="ECO:0000313" key="2">
    <source>
        <dbReference type="EMBL" id="WMW64100.1"/>
    </source>
</evidence>
<protein>
    <submittedName>
        <fullName evidence="2">Methyltransferase domain-containing protein</fullName>
    </submittedName>
</protein>
<dbReference type="CDD" id="cd02440">
    <property type="entry name" value="AdoMet_MTases"/>
    <property type="match status" value="1"/>
</dbReference>
<dbReference type="EMBL" id="CP133659">
    <property type="protein sequence ID" value="WMW64100.1"/>
    <property type="molecule type" value="Genomic_DNA"/>
</dbReference>
<dbReference type="InterPro" id="IPR029063">
    <property type="entry name" value="SAM-dependent_MTases_sf"/>
</dbReference>
<gene>
    <name evidence="2" type="ORF">KPS_002082</name>
</gene>
<evidence type="ECO:0000256" key="1">
    <source>
        <dbReference type="SAM" id="MobiDB-lite"/>
    </source>
</evidence>
<proteinExistence type="predicted"/>
<feature type="region of interest" description="Disordered" evidence="1">
    <location>
        <begin position="1"/>
        <end position="32"/>
    </location>
</feature>
<reference evidence="2" key="1">
    <citation type="submission" date="2023-09" db="EMBL/GenBank/DDBJ databases">
        <authorList>
            <consortium name="CW5 consortium"/>
            <person name="Lu C.-W."/>
        </authorList>
    </citation>
    <scope>NUCLEOTIDE SEQUENCE</scope>
    <source>
        <strain evidence="2">KPS</strain>
    </source>
</reference>
<evidence type="ECO:0000313" key="3">
    <source>
        <dbReference type="Proteomes" id="UP001180616"/>
    </source>
</evidence>
<dbReference type="PANTHER" id="PTHR42912:SF93">
    <property type="entry name" value="N6-ADENOSINE-METHYLTRANSFERASE TMT1A"/>
    <property type="match status" value="1"/>
</dbReference>
<sequence length="386" mass="41384">MTQDCSPRNDSTGGTPRPAESPDATPNTSPHAARPFLDWLAAQRTQDGVLLLGDARPFFHDESAYTAHHGDDPAPFDAGHGLAALLRATGADMSAPALEIGCGFGYLSLGLAKENPFPLLLLTDTSPGFLRILGDRLNAHGVAWRAGDDAHAAPGTSGPNMSGPDMSGPDMSGPGTVRLGILSGDAMQEIPDASLSCIAMRATLHHVADVDAFLAQAARVLRPGGHLVFEEPCREALLLMGVLVAQMPELAAARGMEVTPRQLELVDLFRRMVEFYCRQDIDKSTAEDKHLFHPVEIAARCRAHGFDTAVYANTTLASLKYLHGESPLPTTFFHDTTRAYIGEVCRMPELVPLFDATIADACAYIDDCSRGGRGPHYISVFDARRG</sequence>
<dbReference type="RefSeq" id="WP_309540212.1">
    <property type="nucleotide sequence ID" value="NZ_CP133659.1"/>
</dbReference>
<feature type="compositionally biased region" description="Polar residues" evidence="1">
    <location>
        <begin position="1"/>
        <end position="14"/>
    </location>
</feature>
<dbReference type="GO" id="GO:0008168">
    <property type="term" value="F:methyltransferase activity"/>
    <property type="evidence" value="ECO:0007669"/>
    <property type="project" value="UniProtKB-KW"/>
</dbReference>
<organism evidence="2 3">
    <name type="scientific">Nitratidesulfovibrio liaohensis</name>
    <dbReference type="NCBI Taxonomy" id="2604158"/>
    <lineage>
        <taxon>Bacteria</taxon>
        <taxon>Pseudomonadati</taxon>
        <taxon>Thermodesulfobacteriota</taxon>
        <taxon>Desulfovibrionia</taxon>
        <taxon>Desulfovibrionales</taxon>
        <taxon>Desulfovibrionaceae</taxon>
        <taxon>Nitratidesulfovibrio</taxon>
    </lineage>
</organism>
<keyword evidence="3" id="KW-1185">Reference proteome</keyword>
<name>A0ABY9QX42_9BACT</name>
<dbReference type="Gene3D" id="3.40.50.150">
    <property type="entry name" value="Vaccinia Virus protein VP39"/>
    <property type="match status" value="1"/>
</dbReference>